<dbReference type="Pfam" id="PF00027">
    <property type="entry name" value="cNMP_binding"/>
    <property type="match status" value="1"/>
</dbReference>
<dbReference type="AlphaFoldDB" id="A0A7X2NT74"/>
<dbReference type="InterPro" id="IPR014710">
    <property type="entry name" value="RmlC-like_jellyroll"/>
</dbReference>
<dbReference type="Gene3D" id="1.10.10.10">
    <property type="entry name" value="Winged helix-like DNA-binding domain superfamily/Winged helix DNA-binding domain"/>
    <property type="match status" value="1"/>
</dbReference>
<name>A0A7X2NT74_9FIRM</name>
<dbReference type="InterPro" id="IPR050397">
    <property type="entry name" value="Env_Response_Regulators"/>
</dbReference>
<dbReference type="SMART" id="SM00100">
    <property type="entry name" value="cNMP"/>
    <property type="match status" value="1"/>
</dbReference>
<feature type="domain" description="Cyclic nucleotide-binding" evidence="4">
    <location>
        <begin position="25"/>
        <end position="145"/>
    </location>
</feature>
<keyword evidence="1" id="KW-0805">Transcription regulation</keyword>
<reference evidence="6 7" key="1">
    <citation type="submission" date="2019-08" db="EMBL/GenBank/DDBJ databases">
        <title>In-depth cultivation of the pig gut microbiome towards novel bacterial diversity and tailored functional studies.</title>
        <authorList>
            <person name="Wylensek D."/>
            <person name="Hitch T.C.A."/>
            <person name="Clavel T."/>
        </authorList>
    </citation>
    <scope>NUCLEOTIDE SEQUENCE [LARGE SCALE GENOMIC DNA]</scope>
    <source>
        <strain evidence="6 7">Oil+RF-744-GAM-WT-6</strain>
    </source>
</reference>
<evidence type="ECO:0000256" key="2">
    <source>
        <dbReference type="ARBA" id="ARBA00023125"/>
    </source>
</evidence>
<dbReference type="Proteomes" id="UP000461880">
    <property type="component" value="Unassembled WGS sequence"/>
</dbReference>
<dbReference type="PANTHER" id="PTHR24567:SF26">
    <property type="entry name" value="REGULATORY PROTEIN YEIL"/>
    <property type="match status" value="1"/>
</dbReference>
<evidence type="ECO:0000259" key="4">
    <source>
        <dbReference type="PROSITE" id="PS50042"/>
    </source>
</evidence>
<dbReference type="InterPro" id="IPR036388">
    <property type="entry name" value="WH-like_DNA-bd_sf"/>
</dbReference>
<keyword evidence="7" id="KW-1185">Reference proteome</keyword>
<dbReference type="InterPro" id="IPR000595">
    <property type="entry name" value="cNMP-bd_dom"/>
</dbReference>
<evidence type="ECO:0000256" key="3">
    <source>
        <dbReference type="ARBA" id="ARBA00023163"/>
    </source>
</evidence>
<comment type="caution">
    <text evidence="6">The sequence shown here is derived from an EMBL/GenBank/DDBJ whole genome shotgun (WGS) entry which is preliminary data.</text>
</comment>
<keyword evidence="3" id="KW-0804">Transcription</keyword>
<dbReference type="InterPro" id="IPR036390">
    <property type="entry name" value="WH_DNA-bd_sf"/>
</dbReference>
<keyword evidence="2" id="KW-0238">DNA-binding</keyword>
<dbReference type="CDD" id="cd00038">
    <property type="entry name" value="CAP_ED"/>
    <property type="match status" value="1"/>
</dbReference>
<dbReference type="SUPFAM" id="SSF46785">
    <property type="entry name" value="Winged helix' DNA-binding domain"/>
    <property type="match status" value="1"/>
</dbReference>
<gene>
    <name evidence="6" type="ORF">FYJ51_08830</name>
</gene>
<dbReference type="GO" id="GO:0003700">
    <property type="term" value="F:DNA-binding transcription factor activity"/>
    <property type="evidence" value="ECO:0007669"/>
    <property type="project" value="TreeGrafter"/>
</dbReference>
<dbReference type="Gene3D" id="2.60.120.10">
    <property type="entry name" value="Jelly Rolls"/>
    <property type="match status" value="1"/>
</dbReference>
<dbReference type="PROSITE" id="PS50042">
    <property type="entry name" value="CNMP_BINDING_3"/>
    <property type="match status" value="1"/>
</dbReference>
<sequence>MKDHCSAGSCPYRKDDTLCTSKIRLFRSLPVEAQEQLIAHSIPSAHPKGTILLQEGQQIDSILIIRKGRLKTCRLEANGEEHVLDILHDGQAIWHDMFLKDPVYHYSVVCLTDVSICEIRREEFLELLKQQPETAMSLIQMLSTELAEAKEKILLLSIRDPEVRLAGFLLDRDTRCIGPYISMRLDDIAASISLRPETVSRNITKLEKKGLIRRIGQGKIQVIDRPTLQLLFQSSSGE</sequence>
<dbReference type="GO" id="GO:0003677">
    <property type="term" value="F:DNA binding"/>
    <property type="evidence" value="ECO:0007669"/>
    <property type="project" value="UniProtKB-KW"/>
</dbReference>
<evidence type="ECO:0000313" key="6">
    <source>
        <dbReference type="EMBL" id="MSS59008.1"/>
    </source>
</evidence>
<dbReference type="InterPro" id="IPR018490">
    <property type="entry name" value="cNMP-bd_dom_sf"/>
</dbReference>
<dbReference type="PROSITE" id="PS51063">
    <property type="entry name" value="HTH_CRP_2"/>
    <property type="match status" value="1"/>
</dbReference>
<accession>A0A7X2NT74</accession>
<protein>
    <submittedName>
        <fullName evidence="6">Crp/Fnr family transcriptional regulator</fullName>
    </submittedName>
</protein>
<dbReference type="EMBL" id="VUMN01000021">
    <property type="protein sequence ID" value="MSS59008.1"/>
    <property type="molecule type" value="Genomic_DNA"/>
</dbReference>
<dbReference type="GO" id="GO:0005829">
    <property type="term" value="C:cytosol"/>
    <property type="evidence" value="ECO:0007669"/>
    <property type="project" value="TreeGrafter"/>
</dbReference>
<evidence type="ECO:0000256" key="1">
    <source>
        <dbReference type="ARBA" id="ARBA00023015"/>
    </source>
</evidence>
<dbReference type="InterPro" id="IPR012318">
    <property type="entry name" value="HTH_CRP"/>
</dbReference>
<evidence type="ECO:0000313" key="7">
    <source>
        <dbReference type="Proteomes" id="UP000461880"/>
    </source>
</evidence>
<dbReference type="PANTHER" id="PTHR24567">
    <property type="entry name" value="CRP FAMILY TRANSCRIPTIONAL REGULATORY PROTEIN"/>
    <property type="match status" value="1"/>
</dbReference>
<dbReference type="SUPFAM" id="SSF51206">
    <property type="entry name" value="cAMP-binding domain-like"/>
    <property type="match status" value="1"/>
</dbReference>
<organism evidence="6 7">
    <name type="scientific">Stecheria intestinalis</name>
    <dbReference type="NCBI Taxonomy" id="2606630"/>
    <lineage>
        <taxon>Bacteria</taxon>
        <taxon>Bacillati</taxon>
        <taxon>Bacillota</taxon>
        <taxon>Erysipelotrichia</taxon>
        <taxon>Erysipelotrichales</taxon>
        <taxon>Erysipelotrichaceae</taxon>
        <taxon>Stecheria</taxon>
    </lineage>
</organism>
<dbReference type="RefSeq" id="WP_154505070.1">
    <property type="nucleotide sequence ID" value="NZ_VUMN01000021.1"/>
</dbReference>
<feature type="domain" description="HTH crp-type" evidence="5">
    <location>
        <begin position="159"/>
        <end position="226"/>
    </location>
</feature>
<proteinExistence type="predicted"/>
<dbReference type="Pfam" id="PF13545">
    <property type="entry name" value="HTH_Crp_2"/>
    <property type="match status" value="1"/>
</dbReference>
<evidence type="ECO:0000259" key="5">
    <source>
        <dbReference type="PROSITE" id="PS51063"/>
    </source>
</evidence>
<dbReference type="SMART" id="SM00419">
    <property type="entry name" value="HTH_CRP"/>
    <property type="match status" value="1"/>
</dbReference>